<comment type="function">
    <text evidence="17">DNA polymerase that functions in several pathways of DNA repair. Involved in base excision repair (BER) responsible for repair of lesions that give rise to abasic (AP) sites in DNA. Also contributes to DNA double-strand break repair by non-homologous end joining and homologous recombination. Has both template-dependent and template-independent (terminal transferase) DNA polymerase activities. Has also a 5'-deoxyribose-5-phosphate lyase (dRP lyase) activity.</text>
</comment>
<keyword evidence="21" id="KW-1185">Reference proteome</keyword>
<reference evidence="20" key="1">
    <citation type="journal article" date="2020" name="Stud. Mycol.">
        <title>101 Dothideomycetes genomes: a test case for predicting lifestyles and emergence of pathogens.</title>
        <authorList>
            <person name="Haridas S."/>
            <person name="Albert R."/>
            <person name="Binder M."/>
            <person name="Bloem J."/>
            <person name="Labutti K."/>
            <person name="Salamov A."/>
            <person name="Andreopoulos B."/>
            <person name="Baker S."/>
            <person name="Barry K."/>
            <person name="Bills G."/>
            <person name="Bluhm B."/>
            <person name="Cannon C."/>
            <person name="Castanera R."/>
            <person name="Culley D."/>
            <person name="Daum C."/>
            <person name="Ezra D."/>
            <person name="Gonzalez J."/>
            <person name="Henrissat B."/>
            <person name="Kuo A."/>
            <person name="Liang C."/>
            <person name="Lipzen A."/>
            <person name="Lutzoni F."/>
            <person name="Magnuson J."/>
            <person name="Mondo S."/>
            <person name="Nolan M."/>
            <person name="Ohm R."/>
            <person name="Pangilinan J."/>
            <person name="Park H.-J."/>
            <person name="Ramirez L."/>
            <person name="Alfaro M."/>
            <person name="Sun H."/>
            <person name="Tritt A."/>
            <person name="Yoshinaga Y."/>
            <person name="Zwiers L.-H."/>
            <person name="Turgeon B."/>
            <person name="Goodwin S."/>
            <person name="Spatafora J."/>
            <person name="Crous P."/>
            <person name="Grigoriev I."/>
        </authorList>
    </citation>
    <scope>NUCLEOTIDE SEQUENCE</scope>
    <source>
        <strain evidence="20">CBS 121410</strain>
    </source>
</reference>
<comment type="catalytic activity">
    <reaction evidence="15 17">
        <text>DNA(n) + a 2'-deoxyribonucleoside 5'-triphosphate = DNA(n+1) + diphosphate</text>
        <dbReference type="Rhea" id="RHEA:22508"/>
        <dbReference type="Rhea" id="RHEA-COMP:17339"/>
        <dbReference type="Rhea" id="RHEA-COMP:17340"/>
        <dbReference type="ChEBI" id="CHEBI:33019"/>
        <dbReference type="ChEBI" id="CHEBI:61560"/>
        <dbReference type="ChEBI" id="CHEBI:173112"/>
        <dbReference type="EC" id="2.7.7.7"/>
    </reaction>
</comment>
<evidence type="ECO:0000256" key="2">
    <source>
        <dbReference type="ARBA" id="ARBA00004123"/>
    </source>
</evidence>
<sequence>MSDPPISSKQPKRSLITAASFPRALGKRKREAKIHYKPEDQQVFKDLVFFFFPNNDTHTGRRIRITKALEYGATWVKEWCSEVTHVIVDKSFHYDQITAWLKIASFPGKAVVVNETYPADCLMHRFLIDPKQSHYQVPGYAERTGNQVSNSFAASTAPSSQSLKPKPAKKDAITRITRTPSRTDDSSHEALQGTEPGTPVGEHQPPRLETVSDLKYDDALDAVITETKEFQHLPLDFEEDTTSHNDNSSDDTESDHVTSKKPIKKAKLGGNFQCMEENDGKGLDTNPNERTIEILSQMCKYYEDTKDEWRSRAYRRAIASLRKQTRKIVTMDEAAQLPFVGERLAAKIEEIAWTNRLRRLENALGEPSDEALRRFLQIYGVGLSQATRWVQQGYKTLDDLRHHVKLTSNQLVGINHYDDFLARIPRMEVAQHGSVVREALQKIDPAIEVTIGGSYRRGAPDSGDIDLIITAPSADAHYLRTTVLDILVPQLMGDGYLTASLAATRRDEGSKWHGACVLPGSSIWRRIDLLLVPWDEMGAALVYFTGNDIFNRSIRLLASKKGMRLNQRGLYKDSMRGRNREKVTVGTLLEGRSERRIFEILGVPWRPPEHRIC</sequence>
<dbReference type="Gene3D" id="1.10.150.110">
    <property type="entry name" value="DNA polymerase beta, N-terminal domain-like"/>
    <property type="match status" value="1"/>
</dbReference>
<evidence type="ECO:0000256" key="5">
    <source>
        <dbReference type="ARBA" id="ARBA00022679"/>
    </source>
</evidence>
<dbReference type="GO" id="GO:0003677">
    <property type="term" value="F:DNA binding"/>
    <property type="evidence" value="ECO:0007669"/>
    <property type="project" value="UniProtKB-UniRule"/>
</dbReference>
<dbReference type="Proteomes" id="UP000799776">
    <property type="component" value="Unassembled WGS sequence"/>
</dbReference>
<dbReference type="PANTHER" id="PTHR11276">
    <property type="entry name" value="DNA POLYMERASE TYPE-X FAMILY MEMBER"/>
    <property type="match status" value="1"/>
</dbReference>
<dbReference type="EC" id="2.7.7.7" evidence="17"/>
<dbReference type="Pfam" id="PF10391">
    <property type="entry name" value="DNA_pol_lambd_f"/>
    <property type="match status" value="1"/>
</dbReference>
<dbReference type="SUPFAM" id="SSF81585">
    <property type="entry name" value="PsbU/PolX domain-like"/>
    <property type="match status" value="1"/>
</dbReference>
<dbReference type="InterPro" id="IPR002054">
    <property type="entry name" value="DNA-dir_DNA_pol_X"/>
</dbReference>
<evidence type="ECO:0000256" key="15">
    <source>
        <dbReference type="ARBA" id="ARBA00049244"/>
    </source>
</evidence>
<keyword evidence="13" id="KW-0456">Lyase</keyword>
<keyword evidence="9 17" id="KW-0227">DNA damage</keyword>
<comment type="similarity">
    <text evidence="3 17">Belongs to the DNA polymerase type-X family.</text>
</comment>
<evidence type="ECO:0000256" key="17">
    <source>
        <dbReference type="RuleBase" id="RU366014"/>
    </source>
</evidence>
<dbReference type="GO" id="GO:0006260">
    <property type="term" value="P:DNA replication"/>
    <property type="evidence" value="ECO:0007669"/>
    <property type="project" value="UniProtKB-KW"/>
</dbReference>
<dbReference type="Gene3D" id="3.40.50.10190">
    <property type="entry name" value="BRCT domain"/>
    <property type="match status" value="1"/>
</dbReference>
<dbReference type="InterPro" id="IPR018944">
    <property type="entry name" value="DNA_pol_lambd_fingers_domain"/>
</dbReference>
<dbReference type="OrthoDB" id="205514at2759"/>
<dbReference type="FunFam" id="1.10.150.110:FF:000005">
    <property type="entry name" value="DNA polymerase POL4"/>
    <property type="match status" value="1"/>
</dbReference>
<evidence type="ECO:0000256" key="16">
    <source>
        <dbReference type="PIRSR" id="PIRSR622312-50"/>
    </source>
</evidence>
<evidence type="ECO:0000256" key="7">
    <source>
        <dbReference type="ARBA" id="ARBA00022705"/>
    </source>
</evidence>
<evidence type="ECO:0000256" key="9">
    <source>
        <dbReference type="ARBA" id="ARBA00022763"/>
    </source>
</evidence>
<dbReference type="InterPro" id="IPR029398">
    <property type="entry name" value="PolB_thumb"/>
</dbReference>
<feature type="compositionally biased region" description="Polar residues" evidence="18">
    <location>
        <begin position="152"/>
        <end position="163"/>
    </location>
</feature>
<dbReference type="Gene3D" id="1.10.150.20">
    <property type="entry name" value="5' to 3' exonuclease, C-terminal subdomain"/>
    <property type="match status" value="1"/>
</dbReference>
<dbReference type="AlphaFoldDB" id="A0A6A5YBX0"/>
<proteinExistence type="inferred from homology"/>
<dbReference type="InterPro" id="IPR028207">
    <property type="entry name" value="DNA_pol_B_palm_palm"/>
</dbReference>
<evidence type="ECO:0000259" key="19">
    <source>
        <dbReference type="PROSITE" id="PS50172"/>
    </source>
</evidence>
<dbReference type="SUPFAM" id="SSF47802">
    <property type="entry name" value="DNA polymerase beta, N-terminal domain-like"/>
    <property type="match status" value="1"/>
</dbReference>
<name>A0A6A5YBX0_9PEZI</name>
<dbReference type="InterPro" id="IPR019843">
    <property type="entry name" value="DNA_pol-X_BS"/>
</dbReference>
<evidence type="ECO:0000256" key="13">
    <source>
        <dbReference type="ARBA" id="ARBA00023239"/>
    </source>
</evidence>
<feature type="region of interest" description="Disordered" evidence="18">
    <location>
        <begin position="234"/>
        <end position="263"/>
    </location>
</feature>
<evidence type="ECO:0000256" key="3">
    <source>
        <dbReference type="ARBA" id="ARBA00008323"/>
    </source>
</evidence>
<dbReference type="CDD" id="cd00141">
    <property type="entry name" value="NT_POLXc"/>
    <property type="match status" value="1"/>
</dbReference>
<dbReference type="PROSITE" id="PS00522">
    <property type="entry name" value="DNA_POLYMERASE_X"/>
    <property type="match status" value="1"/>
</dbReference>
<evidence type="ECO:0000256" key="11">
    <source>
        <dbReference type="ARBA" id="ARBA00023125"/>
    </source>
</evidence>
<dbReference type="SMART" id="SM00483">
    <property type="entry name" value="POLXc"/>
    <property type="match status" value="1"/>
</dbReference>
<evidence type="ECO:0000256" key="6">
    <source>
        <dbReference type="ARBA" id="ARBA00022695"/>
    </source>
</evidence>
<dbReference type="SUPFAM" id="SSF52113">
    <property type="entry name" value="BRCT domain"/>
    <property type="match status" value="1"/>
</dbReference>
<keyword evidence="12 17" id="KW-0234">DNA repair</keyword>
<dbReference type="GO" id="GO:0006303">
    <property type="term" value="P:double-strand break repair via nonhomologous end joining"/>
    <property type="evidence" value="ECO:0007669"/>
    <property type="project" value="TreeGrafter"/>
</dbReference>
<dbReference type="GO" id="GO:0016829">
    <property type="term" value="F:lyase activity"/>
    <property type="evidence" value="ECO:0007669"/>
    <property type="project" value="UniProtKB-KW"/>
</dbReference>
<keyword evidence="14 17" id="KW-0539">Nucleus</keyword>
<evidence type="ECO:0000313" key="20">
    <source>
        <dbReference type="EMBL" id="KAF2089013.1"/>
    </source>
</evidence>
<keyword evidence="5 17" id="KW-0808">Transferase</keyword>
<evidence type="ECO:0000313" key="21">
    <source>
        <dbReference type="Proteomes" id="UP000799776"/>
    </source>
</evidence>
<dbReference type="GO" id="GO:0046872">
    <property type="term" value="F:metal ion binding"/>
    <property type="evidence" value="ECO:0007669"/>
    <property type="project" value="UniProtKB-UniRule"/>
</dbReference>
<dbReference type="InterPro" id="IPR001357">
    <property type="entry name" value="BRCT_dom"/>
</dbReference>
<dbReference type="InterPro" id="IPR027421">
    <property type="entry name" value="DNA_pol_lamdba_lyase_dom_sf"/>
</dbReference>
<dbReference type="EMBL" id="ML978715">
    <property type="protein sequence ID" value="KAF2089013.1"/>
    <property type="molecule type" value="Genomic_DNA"/>
</dbReference>
<dbReference type="GO" id="GO:0005634">
    <property type="term" value="C:nucleus"/>
    <property type="evidence" value="ECO:0007669"/>
    <property type="project" value="UniProtKB-SubCell"/>
</dbReference>
<evidence type="ECO:0000256" key="8">
    <source>
        <dbReference type="ARBA" id="ARBA00022723"/>
    </source>
</evidence>
<evidence type="ECO:0000256" key="12">
    <source>
        <dbReference type="ARBA" id="ARBA00023204"/>
    </source>
</evidence>
<dbReference type="Pfam" id="PF14791">
    <property type="entry name" value="DNA_pol_B_thumb"/>
    <property type="match status" value="1"/>
</dbReference>
<dbReference type="InterPro" id="IPR010996">
    <property type="entry name" value="HHH_MUS81"/>
</dbReference>
<dbReference type="PRINTS" id="PR00869">
    <property type="entry name" value="DNAPOLX"/>
</dbReference>
<keyword evidence="7" id="KW-0235">DNA replication</keyword>
<protein>
    <recommendedName>
        <fullName evidence="17">DNA polymerase</fullName>
        <ecNumber evidence="17">2.7.7.7</ecNumber>
    </recommendedName>
</protein>
<organism evidence="20 21">
    <name type="scientific">Saccharata proteae CBS 121410</name>
    <dbReference type="NCBI Taxonomy" id="1314787"/>
    <lineage>
        <taxon>Eukaryota</taxon>
        <taxon>Fungi</taxon>
        <taxon>Dikarya</taxon>
        <taxon>Ascomycota</taxon>
        <taxon>Pezizomycotina</taxon>
        <taxon>Dothideomycetes</taxon>
        <taxon>Dothideomycetes incertae sedis</taxon>
        <taxon>Botryosphaeriales</taxon>
        <taxon>Saccharataceae</taxon>
        <taxon>Saccharata</taxon>
    </lineage>
</organism>
<comment type="cofactor">
    <cofactor evidence="1">
        <name>Mn(2+)</name>
        <dbReference type="ChEBI" id="CHEBI:29035"/>
    </cofactor>
</comment>
<keyword evidence="10 17" id="KW-0239">DNA-directed DNA polymerase</keyword>
<dbReference type="PANTHER" id="PTHR11276:SF28">
    <property type="entry name" value="DNA POLYMERASE LAMBDA"/>
    <property type="match status" value="1"/>
</dbReference>
<evidence type="ECO:0000256" key="10">
    <source>
        <dbReference type="ARBA" id="ARBA00022932"/>
    </source>
</evidence>
<feature type="domain" description="BRCT" evidence="19">
    <location>
        <begin position="39"/>
        <end position="135"/>
    </location>
</feature>
<dbReference type="SUPFAM" id="SSF81301">
    <property type="entry name" value="Nucleotidyltransferase"/>
    <property type="match status" value="1"/>
</dbReference>
<dbReference type="Pfam" id="PF14792">
    <property type="entry name" value="DNA_pol_B_palm"/>
    <property type="match status" value="1"/>
</dbReference>
<dbReference type="Gene3D" id="3.30.210.10">
    <property type="entry name" value="DNA polymerase, thumb domain"/>
    <property type="match status" value="1"/>
</dbReference>
<dbReference type="FunFam" id="3.30.210.10:FF:000001">
    <property type="entry name" value="DNA polymerase lambda"/>
    <property type="match status" value="1"/>
</dbReference>
<dbReference type="InterPro" id="IPR036420">
    <property type="entry name" value="BRCT_dom_sf"/>
</dbReference>
<dbReference type="InterPro" id="IPR043519">
    <property type="entry name" value="NT_sf"/>
</dbReference>
<evidence type="ECO:0000256" key="4">
    <source>
        <dbReference type="ARBA" id="ARBA00022634"/>
    </source>
</evidence>
<dbReference type="InterPro" id="IPR037160">
    <property type="entry name" value="DNA_Pol_thumb_sf"/>
</dbReference>
<evidence type="ECO:0000256" key="14">
    <source>
        <dbReference type="ARBA" id="ARBA00023242"/>
    </source>
</evidence>
<dbReference type="FunFam" id="1.10.150.20:FF:000010">
    <property type="entry name" value="DNA polymerase lambda"/>
    <property type="match status" value="1"/>
</dbReference>
<evidence type="ECO:0000256" key="1">
    <source>
        <dbReference type="ARBA" id="ARBA00001936"/>
    </source>
</evidence>
<keyword evidence="6 17" id="KW-0548">Nucleotidyltransferase</keyword>
<feature type="region of interest" description="Disordered" evidence="18">
    <location>
        <begin position="152"/>
        <end position="206"/>
    </location>
</feature>
<dbReference type="InterPro" id="IPR002008">
    <property type="entry name" value="DNA_pol_X_beta-like"/>
</dbReference>
<gene>
    <name evidence="20" type="ORF">K490DRAFT_37971</name>
</gene>
<dbReference type="Gene3D" id="3.30.460.10">
    <property type="entry name" value="Beta Polymerase, domain 2"/>
    <property type="match status" value="1"/>
</dbReference>
<keyword evidence="4" id="KW-0237">DNA synthesis</keyword>
<dbReference type="PRINTS" id="PR00870">
    <property type="entry name" value="DNAPOLXBETA"/>
</dbReference>
<dbReference type="Pfam" id="PF14716">
    <property type="entry name" value="HHH_8"/>
    <property type="match status" value="1"/>
</dbReference>
<accession>A0A6A5YBX0</accession>
<dbReference type="InterPro" id="IPR022312">
    <property type="entry name" value="DNA_pol_X"/>
</dbReference>
<keyword evidence="11" id="KW-0238">DNA-binding</keyword>
<feature type="active site" description="Nucleophile; Schiff-base intermediate with DNA; for 5'-dRP lyase activity" evidence="16">
    <location>
        <position position="347"/>
    </location>
</feature>
<dbReference type="GO" id="GO:0003887">
    <property type="term" value="F:DNA-directed DNA polymerase activity"/>
    <property type="evidence" value="ECO:0007669"/>
    <property type="project" value="UniProtKB-UniRule"/>
</dbReference>
<comment type="subcellular location">
    <subcellularLocation>
        <location evidence="2 17">Nucleus</location>
    </subcellularLocation>
</comment>
<dbReference type="PROSITE" id="PS50172">
    <property type="entry name" value="BRCT"/>
    <property type="match status" value="1"/>
</dbReference>
<evidence type="ECO:0000256" key="18">
    <source>
        <dbReference type="SAM" id="MobiDB-lite"/>
    </source>
</evidence>
<keyword evidence="8" id="KW-0479">Metal-binding</keyword>